<evidence type="ECO:0000259" key="12">
    <source>
        <dbReference type="PROSITE" id="PS50968"/>
    </source>
</evidence>
<dbReference type="SUPFAM" id="SSF51230">
    <property type="entry name" value="Single hybrid motif"/>
    <property type="match status" value="1"/>
</dbReference>
<dbReference type="Gene3D" id="3.30.559.10">
    <property type="entry name" value="Chloramphenicol acetyltransferase-like domain"/>
    <property type="match status" value="1"/>
</dbReference>
<dbReference type="PROSITE" id="PS51826">
    <property type="entry name" value="PSBD"/>
    <property type="match status" value="1"/>
</dbReference>
<dbReference type="EMBL" id="LNIX01000006">
    <property type="protein sequence ID" value="OXA52610.1"/>
    <property type="molecule type" value="Genomic_DNA"/>
</dbReference>
<dbReference type="CDD" id="cd06849">
    <property type="entry name" value="lipoyl_domain"/>
    <property type="match status" value="1"/>
</dbReference>
<dbReference type="OMA" id="MPFCIKA"/>
<evidence type="ECO:0000256" key="3">
    <source>
        <dbReference type="ARBA" id="ARBA00007317"/>
    </source>
</evidence>
<feature type="domain" description="Lipoyl-binding" evidence="12">
    <location>
        <begin position="73"/>
        <end position="148"/>
    </location>
</feature>
<dbReference type="PROSITE" id="PS00189">
    <property type="entry name" value="LIPOYL"/>
    <property type="match status" value="1"/>
</dbReference>
<sequence length="507" mass="55176">MSHVIRSVPSVARWLPSTSSKYLRIGHQIACRRRLSSRSVITVIDVHQRNFAFNNTSVHSRCIHSSGGLRKEVIPFKLSDIGEGIKEVTVKEWFVKVGDKVAQFDQICEVQSDKASVTITSRYDGIVTKIYHELDAIALVGSPLVDIEVQSTETVSVEQLQEVQEGDAIQIGRSDSDDSVSLPPASSSGEKALATPAVRRIASEYKVDLKHVQGTGKDGRVLKEDILAYVNNTTARSSQESPRPAVSARAPSAATIAPPTPAAIPVLPPVNRAQPDRKEAIKGYTRTMIKTMTAANEIPHFGYCDEINVLELGKLRKELKTMGEVYNVKVTLMPLFMKAASLALSKFPIINSTLDLANDAIVYKGAHNIGVAMDTKLGLVVPNVKNVESKSILEIAIDLQNLQQNGQAGAFKPDDLKGGTFTISNVGSIGGTYTKPVILPPEVAIVAMGKTQVLPRFDRDGNVTAAHIINVSFSADHRIMDGATVARFCNLWKSYLEHPSSMLLYLK</sequence>
<proteinExistence type="inferred from homology"/>
<dbReference type="InterPro" id="IPR023213">
    <property type="entry name" value="CAT-like_dom_sf"/>
</dbReference>
<comment type="catalytic activity">
    <reaction evidence="9">
        <text>N(6)-[(R)-dihydrolipoyl]-L-lysyl-[protein] + 2-methylpropanoyl-CoA = N(6)-[(R)-S(8)-2-methylpropanoyldihydrolipoyl]-L-lysyl-[protein] + CoA</text>
        <dbReference type="Rhea" id="RHEA:18865"/>
        <dbReference type="Rhea" id="RHEA-COMP:10475"/>
        <dbReference type="Rhea" id="RHEA-COMP:10497"/>
        <dbReference type="ChEBI" id="CHEBI:57287"/>
        <dbReference type="ChEBI" id="CHEBI:57338"/>
        <dbReference type="ChEBI" id="CHEBI:83100"/>
        <dbReference type="ChEBI" id="CHEBI:83142"/>
        <dbReference type="EC" id="2.3.1.168"/>
    </reaction>
    <physiologicalReaction direction="left-to-right" evidence="9">
        <dbReference type="Rhea" id="RHEA:18866"/>
    </physiologicalReaction>
</comment>
<evidence type="ECO:0000256" key="10">
    <source>
        <dbReference type="RuleBase" id="RU003423"/>
    </source>
</evidence>
<keyword evidence="15" id="KW-1185">Reference proteome</keyword>
<keyword evidence="5 10" id="KW-0450">Lipoyl</keyword>
<dbReference type="InterPro" id="IPR001078">
    <property type="entry name" value="2-oxoacid_DH_actylTfrase"/>
</dbReference>
<dbReference type="FunFam" id="2.40.50.100:FF:000013">
    <property type="entry name" value="Dihydrolipoamide acetyltransferase component of pyruvate dehydrogenase complex"/>
    <property type="match status" value="1"/>
</dbReference>
<feature type="domain" description="Peripheral subunit-binding (PSBD)" evidence="13">
    <location>
        <begin position="193"/>
        <end position="230"/>
    </location>
</feature>
<reference evidence="14 15" key="1">
    <citation type="submission" date="2015-12" db="EMBL/GenBank/DDBJ databases">
        <title>The genome of Folsomia candida.</title>
        <authorList>
            <person name="Faddeeva A."/>
            <person name="Derks M.F."/>
            <person name="Anvar Y."/>
            <person name="Smit S."/>
            <person name="Van Straalen N."/>
            <person name="Roelofs D."/>
        </authorList>
    </citation>
    <scope>NUCLEOTIDE SEQUENCE [LARGE SCALE GENOMIC DNA]</scope>
    <source>
        <strain evidence="14 15">VU population</strain>
        <tissue evidence="14">Whole body</tissue>
    </source>
</reference>
<evidence type="ECO:0000256" key="5">
    <source>
        <dbReference type="ARBA" id="ARBA00022823"/>
    </source>
</evidence>
<dbReference type="Pfam" id="PF00364">
    <property type="entry name" value="Biotin_lipoyl"/>
    <property type="match status" value="1"/>
</dbReference>
<dbReference type="SUPFAM" id="SSF47005">
    <property type="entry name" value="Peripheral subunit-binding domain of 2-oxo acid dehydrogenase complex"/>
    <property type="match status" value="1"/>
</dbReference>
<dbReference type="PANTHER" id="PTHR43178">
    <property type="entry name" value="DIHYDROLIPOAMIDE ACETYLTRANSFERASE COMPONENT OF PYRUVATE DEHYDROGENASE COMPLEX"/>
    <property type="match status" value="1"/>
</dbReference>
<dbReference type="GO" id="GO:0005829">
    <property type="term" value="C:cytosol"/>
    <property type="evidence" value="ECO:0007669"/>
    <property type="project" value="UniProtKB-ARBA"/>
</dbReference>
<dbReference type="PANTHER" id="PTHR43178:SF5">
    <property type="entry name" value="LIPOAMIDE ACYLTRANSFERASE COMPONENT OF BRANCHED-CHAIN ALPHA-KETO ACID DEHYDROGENASE COMPLEX, MITOCHONDRIAL"/>
    <property type="match status" value="1"/>
</dbReference>
<dbReference type="GO" id="GO:0043754">
    <property type="term" value="F:dihydrolipoamide branched chain acyltransferase activity"/>
    <property type="evidence" value="ECO:0007669"/>
    <property type="project" value="UniProtKB-EC"/>
</dbReference>
<comment type="caution">
    <text evidence="14">The sequence shown here is derived from an EMBL/GenBank/DDBJ whole genome shotgun (WGS) entry which is preliminary data.</text>
</comment>
<evidence type="ECO:0000256" key="2">
    <source>
        <dbReference type="ARBA" id="ARBA00004305"/>
    </source>
</evidence>
<dbReference type="InterPro" id="IPR004167">
    <property type="entry name" value="PSBD"/>
</dbReference>
<dbReference type="InterPro" id="IPR011053">
    <property type="entry name" value="Single_hybrid_motif"/>
</dbReference>
<keyword evidence="7" id="KW-0496">Mitochondrion</keyword>
<evidence type="ECO:0000256" key="7">
    <source>
        <dbReference type="ARBA" id="ARBA00023128"/>
    </source>
</evidence>
<dbReference type="FunFam" id="4.10.320.10:FF:000002">
    <property type="entry name" value="Dihydrolipoamide acetyltransferase component of pyruvate dehydrogenase complex"/>
    <property type="match status" value="1"/>
</dbReference>
<evidence type="ECO:0000256" key="1">
    <source>
        <dbReference type="ARBA" id="ARBA00001938"/>
    </source>
</evidence>
<evidence type="ECO:0000256" key="11">
    <source>
        <dbReference type="SAM" id="MobiDB-lite"/>
    </source>
</evidence>
<dbReference type="Gene3D" id="2.40.50.100">
    <property type="match status" value="1"/>
</dbReference>
<dbReference type="STRING" id="158441.A0A226E5M5"/>
<dbReference type="PROSITE" id="PS50968">
    <property type="entry name" value="BIOTINYL_LIPOYL"/>
    <property type="match status" value="1"/>
</dbReference>
<evidence type="ECO:0000256" key="6">
    <source>
        <dbReference type="ARBA" id="ARBA00022946"/>
    </source>
</evidence>
<name>A0A226E5M5_FOLCA</name>
<feature type="region of interest" description="Disordered" evidence="11">
    <location>
        <begin position="166"/>
        <end position="194"/>
    </location>
</feature>
<evidence type="ECO:0000259" key="13">
    <source>
        <dbReference type="PROSITE" id="PS51826"/>
    </source>
</evidence>
<dbReference type="Proteomes" id="UP000198287">
    <property type="component" value="Unassembled WGS sequence"/>
</dbReference>
<evidence type="ECO:0000256" key="9">
    <source>
        <dbReference type="ARBA" id="ARBA00051775"/>
    </source>
</evidence>
<evidence type="ECO:0000313" key="14">
    <source>
        <dbReference type="EMBL" id="OXA52610.1"/>
    </source>
</evidence>
<comment type="similarity">
    <text evidence="3 10">Belongs to the 2-oxoacid dehydrogenase family.</text>
</comment>
<dbReference type="OrthoDB" id="202158at2759"/>
<dbReference type="GO" id="GO:0005759">
    <property type="term" value="C:mitochondrial matrix"/>
    <property type="evidence" value="ECO:0007669"/>
    <property type="project" value="UniProtKB-SubCell"/>
</dbReference>
<evidence type="ECO:0000256" key="8">
    <source>
        <dbReference type="ARBA" id="ARBA00023315"/>
    </source>
</evidence>
<dbReference type="SUPFAM" id="SSF52777">
    <property type="entry name" value="CoA-dependent acyltransferases"/>
    <property type="match status" value="1"/>
</dbReference>
<comment type="cofactor">
    <cofactor evidence="1 10">
        <name>(R)-lipoate</name>
        <dbReference type="ChEBI" id="CHEBI:83088"/>
    </cofactor>
</comment>
<organism evidence="14 15">
    <name type="scientific">Folsomia candida</name>
    <name type="common">Springtail</name>
    <dbReference type="NCBI Taxonomy" id="158441"/>
    <lineage>
        <taxon>Eukaryota</taxon>
        <taxon>Metazoa</taxon>
        <taxon>Ecdysozoa</taxon>
        <taxon>Arthropoda</taxon>
        <taxon>Hexapoda</taxon>
        <taxon>Collembola</taxon>
        <taxon>Entomobryomorpha</taxon>
        <taxon>Isotomoidea</taxon>
        <taxon>Isotomidae</taxon>
        <taxon>Proisotominae</taxon>
        <taxon>Folsomia</taxon>
    </lineage>
</organism>
<evidence type="ECO:0000256" key="4">
    <source>
        <dbReference type="ARBA" id="ARBA00022679"/>
    </source>
</evidence>
<gene>
    <name evidence="14" type="ORF">Fcan01_12662</name>
</gene>
<dbReference type="GO" id="GO:0016407">
    <property type="term" value="F:acetyltransferase activity"/>
    <property type="evidence" value="ECO:0007669"/>
    <property type="project" value="TreeGrafter"/>
</dbReference>
<dbReference type="EC" id="2.3.1.-" evidence="10"/>
<keyword evidence="4 10" id="KW-0808">Transferase</keyword>
<accession>A0A226E5M5</accession>
<dbReference type="FunFam" id="3.30.559.10:FF:000027">
    <property type="entry name" value="Dihydrolipoamide acetyltransferase component of pyruvate dehydrogenase complex"/>
    <property type="match status" value="1"/>
</dbReference>
<dbReference type="InterPro" id="IPR003016">
    <property type="entry name" value="2-oxoA_DH_lipoyl-BS"/>
</dbReference>
<dbReference type="InterPro" id="IPR050743">
    <property type="entry name" value="2-oxoacid_DH_E2_comp"/>
</dbReference>
<keyword evidence="8 10" id="KW-0012">Acyltransferase</keyword>
<dbReference type="Pfam" id="PF00198">
    <property type="entry name" value="2-oxoacid_dh"/>
    <property type="match status" value="1"/>
</dbReference>
<comment type="subcellular location">
    <subcellularLocation>
        <location evidence="2">Mitochondrion matrix</location>
    </subcellularLocation>
</comment>
<dbReference type="InterPro" id="IPR036625">
    <property type="entry name" value="E3-bd_dom_sf"/>
</dbReference>
<dbReference type="Pfam" id="PF02817">
    <property type="entry name" value="E3_binding"/>
    <property type="match status" value="1"/>
</dbReference>
<dbReference type="InterPro" id="IPR000089">
    <property type="entry name" value="Biotin_lipoyl"/>
</dbReference>
<dbReference type="Gene3D" id="4.10.320.10">
    <property type="entry name" value="E3-binding domain"/>
    <property type="match status" value="1"/>
</dbReference>
<keyword evidence="6" id="KW-0809">Transit peptide</keyword>
<dbReference type="GO" id="GO:0031405">
    <property type="term" value="F:lipoic acid binding"/>
    <property type="evidence" value="ECO:0007669"/>
    <property type="project" value="TreeGrafter"/>
</dbReference>
<protein>
    <recommendedName>
        <fullName evidence="10">Dihydrolipoamide acetyltransferase component of pyruvate dehydrogenase complex</fullName>
        <ecNumber evidence="10">2.3.1.-</ecNumber>
    </recommendedName>
</protein>
<dbReference type="AlphaFoldDB" id="A0A226E5M5"/>
<evidence type="ECO:0000313" key="15">
    <source>
        <dbReference type="Proteomes" id="UP000198287"/>
    </source>
</evidence>